<accession>A0ABS6JFD5</accession>
<comment type="caution">
    <text evidence="2">The sequence shown here is derived from an EMBL/GenBank/DDBJ whole genome shotgun (WGS) entry which is preliminary data.</text>
</comment>
<dbReference type="RefSeq" id="WP_217064944.1">
    <property type="nucleotide sequence ID" value="NZ_JAHQCS010000057.1"/>
</dbReference>
<evidence type="ECO:0000313" key="3">
    <source>
        <dbReference type="Proteomes" id="UP000784880"/>
    </source>
</evidence>
<gene>
    <name evidence="2" type="ORF">KS419_04790</name>
</gene>
<evidence type="ECO:0000313" key="2">
    <source>
        <dbReference type="EMBL" id="MBU9711053.1"/>
    </source>
</evidence>
<dbReference type="Pfam" id="PF18730">
    <property type="entry name" value="HEPN_Cthe2314"/>
    <property type="match status" value="1"/>
</dbReference>
<evidence type="ECO:0000259" key="1">
    <source>
        <dbReference type="Pfam" id="PF18730"/>
    </source>
</evidence>
<dbReference type="Proteomes" id="UP000784880">
    <property type="component" value="Unassembled WGS sequence"/>
</dbReference>
<proteinExistence type="predicted"/>
<keyword evidence="3" id="KW-1185">Reference proteome</keyword>
<sequence>MNNLKDVEDALRFKVRAAHYHKIMSERAGMNNITNYEEFNVSAMEFTAMMSTLHSILDIIAQWINQKYELKIPNYDVSFKKIINDVDDYALKMKIVKLKEDSVYLDDFCNYIKHRNIVRVNHQWYFVSPFQPAVLQTIESFKKSKIKHPEENLYLQRDKQFELIYSAVIEITGLHITLASTRLS</sequence>
<feature type="domain" description="Cthe-2314-like HEPN" evidence="1">
    <location>
        <begin position="26"/>
        <end position="140"/>
    </location>
</feature>
<organism evidence="2 3">
    <name type="scientific">Evansella tamaricis</name>
    <dbReference type="NCBI Taxonomy" id="2069301"/>
    <lineage>
        <taxon>Bacteria</taxon>
        <taxon>Bacillati</taxon>
        <taxon>Bacillota</taxon>
        <taxon>Bacilli</taxon>
        <taxon>Bacillales</taxon>
        <taxon>Bacillaceae</taxon>
        <taxon>Evansella</taxon>
    </lineage>
</organism>
<dbReference type="InterPro" id="IPR041394">
    <property type="entry name" value="HEPN_Cthe2314"/>
</dbReference>
<protein>
    <recommendedName>
        <fullName evidence="1">Cthe-2314-like HEPN domain-containing protein</fullName>
    </recommendedName>
</protein>
<name>A0ABS6JFD5_9BACI</name>
<reference evidence="2 3" key="1">
    <citation type="submission" date="2021-06" db="EMBL/GenBank/DDBJ databases">
        <title>Bacillus sp. RD4P76, an endophyte from a halophyte.</title>
        <authorList>
            <person name="Sun J.-Q."/>
        </authorList>
    </citation>
    <scope>NUCLEOTIDE SEQUENCE [LARGE SCALE GENOMIC DNA]</scope>
    <source>
        <strain evidence="2 3">CGMCC 1.15917</strain>
    </source>
</reference>
<dbReference type="EMBL" id="JAHQCS010000057">
    <property type="protein sequence ID" value="MBU9711053.1"/>
    <property type="molecule type" value="Genomic_DNA"/>
</dbReference>